<evidence type="ECO:0000313" key="2">
    <source>
        <dbReference type="EMBL" id="CEM30859.1"/>
    </source>
</evidence>
<dbReference type="OrthoDB" id="346233at2759"/>
<proteinExistence type="predicted"/>
<dbReference type="PhylomeDB" id="A0A0G4GLA1"/>
<dbReference type="InterPro" id="IPR023393">
    <property type="entry name" value="START-like_dom_sf"/>
</dbReference>
<evidence type="ECO:0000256" key="1">
    <source>
        <dbReference type="SAM" id="MobiDB-lite"/>
    </source>
</evidence>
<dbReference type="Gene3D" id="3.30.530.20">
    <property type="match status" value="1"/>
</dbReference>
<feature type="compositionally biased region" description="Basic and acidic residues" evidence="1">
    <location>
        <begin position="368"/>
        <end position="378"/>
    </location>
</feature>
<evidence type="ECO:0008006" key="4">
    <source>
        <dbReference type="Google" id="ProtNLM"/>
    </source>
</evidence>
<feature type="region of interest" description="Disordered" evidence="1">
    <location>
        <begin position="1"/>
        <end position="41"/>
    </location>
</feature>
<feature type="compositionally biased region" description="Acidic residues" evidence="1">
    <location>
        <begin position="358"/>
        <end position="367"/>
    </location>
</feature>
<sequence length="422" mass="47494">MMASATLADELSPLPHGTSENNSSPSLATAPSLSPTSKKSFYFDTPEEAKSEALRLAELHRTGDAAEVLAFMRHTFGQESVVDDPVLAAIAQRKQEVDDFCSTIDSREGWICHLDNGEKLRVLYKGTEGCSAATLRCEGLVDAPLIDILSVLNEIDLFKMWVPYFTIPIKLGLRDSLNLWRNGRIDQIDIFKVDMPWPFSNRETCLFIFAVDELESARPRIVARMYDTDHNTDKMPRDGLRCIPAVEDGACRLGVDGGIALYPKSANLCYLQASWTVDFKVDIPGWLITFICRQFAWFAWRALKHICRSASKSPTHMSRRAHNRALYGFIESRLKETKLLVPPAVTPLPDAMLADEDDENNAEEYDESSPHDEYYNHARTPHHDSEAILHKVAAERQQWESTHPTAGGERKDTGWRAWLLGA</sequence>
<dbReference type="EMBL" id="CDMY01000708">
    <property type="protein sequence ID" value="CEM30859.1"/>
    <property type="molecule type" value="Genomic_DNA"/>
</dbReference>
<dbReference type="AlphaFoldDB" id="A0A0G4GLA1"/>
<gene>
    <name evidence="2" type="ORF">Vbra_18207</name>
</gene>
<dbReference type="PANTHER" id="PTHR34560">
    <property type="entry name" value="POLYKETIDE CYCLASE/DEHYDRASE/LIPID TRANSPORT SUPERFAMILY PROTEIN"/>
    <property type="match status" value="1"/>
</dbReference>
<accession>A0A0G4GLA1</accession>
<organism evidence="2 3">
    <name type="scientific">Vitrella brassicaformis (strain CCMP3155)</name>
    <dbReference type="NCBI Taxonomy" id="1169540"/>
    <lineage>
        <taxon>Eukaryota</taxon>
        <taxon>Sar</taxon>
        <taxon>Alveolata</taxon>
        <taxon>Colpodellida</taxon>
        <taxon>Vitrellaceae</taxon>
        <taxon>Vitrella</taxon>
    </lineage>
</organism>
<feature type="compositionally biased region" description="Low complexity" evidence="1">
    <location>
        <begin position="23"/>
        <end position="37"/>
    </location>
</feature>
<dbReference type="InParanoid" id="A0A0G4GLA1"/>
<dbReference type="SUPFAM" id="SSF55961">
    <property type="entry name" value="Bet v1-like"/>
    <property type="match status" value="1"/>
</dbReference>
<reference evidence="2 3" key="1">
    <citation type="submission" date="2014-11" db="EMBL/GenBank/DDBJ databases">
        <authorList>
            <person name="Zhu J."/>
            <person name="Qi W."/>
            <person name="Song R."/>
        </authorList>
    </citation>
    <scope>NUCLEOTIDE SEQUENCE [LARGE SCALE GENOMIC DNA]</scope>
</reference>
<dbReference type="PANTHER" id="PTHR34560:SF1">
    <property type="entry name" value="START DOMAIN-CONTAINING PROTEIN"/>
    <property type="match status" value="1"/>
</dbReference>
<protein>
    <recommendedName>
        <fullName evidence="4">START domain-containing protein</fullName>
    </recommendedName>
</protein>
<keyword evidence="3" id="KW-1185">Reference proteome</keyword>
<feature type="region of interest" description="Disordered" evidence="1">
    <location>
        <begin position="358"/>
        <end position="378"/>
    </location>
</feature>
<name>A0A0G4GLA1_VITBC</name>
<dbReference type="OMA" id="REGWICH"/>
<dbReference type="Proteomes" id="UP000041254">
    <property type="component" value="Unassembled WGS sequence"/>
</dbReference>
<evidence type="ECO:0000313" key="3">
    <source>
        <dbReference type="Proteomes" id="UP000041254"/>
    </source>
</evidence>
<dbReference type="STRING" id="1169540.A0A0G4GLA1"/>
<dbReference type="VEuPathDB" id="CryptoDB:Vbra_18207"/>